<dbReference type="AlphaFoldDB" id="K3ZG59"/>
<dbReference type="Proteomes" id="UP000004995">
    <property type="component" value="Unassembled WGS sequence"/>
</dbReference>
<protein>
    <submittedName>
        <fullName evidence="1">Uncharacterized protein</fullName>
    </submittedName>
</protein>
<reference evidence="2" key="1">
    <citation type="journal article" date="2012" name="Nat. Biotechnol.">
        <title>Reference genome sequence of the model plant Setaria.</title>
        <authorList>
            <person name="Bennetzen J.L."/>
            <person name="Schmutz J."/>
            <person name="Wang H."/>
            <person name="Percifield R."/>
            <person name="Hawkins J."/>
            <person name="Pontaroli A.C."/>
            <person name="Estep M."/>
            <person name="Feng L."/>
            <person name="Vaughn J.N."/>
            <person name="Grimwood J."/>
            <person name="Jenkins J."/>
            <person name="Barry K."/>
            <person name="Lindquist E."/>
            <person name="Hellsten U."/>
            <person name="Deshpande S."/>
            <person name="Wang X."/>
            <person name="Wu X."/>
            <person name="Mitros T."/>
            <person name="Triplett J."/>
            <person name="Yang X."/>
            <person name="Ye C.Y."/>
            <person name="Mauro-Herrera M."/>
            <person name="Wang L."/>
            <person name="Li P."/>
            <person name="Sharma M."/>
            <person name="Sharma R."/>
            <person name="Ronald P.C."/>
            <person name="Panaud O."/>
            <person name="Kellogg E.A."/>
            <person name="Brutnell T.P."/>
            <person name="Doust A.N."/>
            <person name="Tuskan G.A."/>
            <person name="Rokhsar D."/>
            <person name="Devos K.M."/>
        </authorList>
    </citation>
    <scope>NUCLEOTIDE SEQUENCE [LARGE SCALE GENOMIC DNA]</scope>
    <source>
        <strain evidence="2">cv. Yugu1</strain>
    </source>
</reference>
<dbReference type="HOGENOM" id="CLU_3090875_0_0_1"/>
<name>K3ZG59_SETIT</name>
<keyword evidence="2" id="KW-1185">Reference proteome</keyword>
<accession>K3ZG59</accession>
<organism evidence="1 2">
    <name type="scientific">Setaria italica</name>
    <name type="common">Foxtail millet</name>
    <name type="synonym">Panicum italicum</name>
    <dbReference type="NCBI Taxonomy" id="4555"/>
    <lineage>
        <taxon>Eukaryota</taxon>
        <taxon>Viridiplantae</taxon>
        <taxon>Streptophyta</taxon>
        <taxon>Embryophyta</taxon>
        <taxon>Tracheophyta</taxon>
        <taxon>Spermatophyta</taxon>
        <taxon>Magnoliopsida</taxon>
        <taxon>Liliopsida</taxon>
        <taxon>Poales</taxon>
        <taxon>Poaceae</taxon>
        <taxon>PACMAD clade</taxon>
        <taxon>Panicoideae</taxon>
        <taxon>Panicodae</taxon>
        <taxon>Paniceae</taxon>
        <taxon>Cenchrinae</taxon>
        <taxon>Setaria</taxon>
    </lineage>
</organism>
<dbReference type="InParanoid" id="K3ZG59"/>
<reference evidence="1" key="2">
    <citation type="submission" date="2018-08" db="UniProtKB">
        <authorList>
            <consortium name="EnsemblPlants"/>
        </authorList>
    </citation>
    <scope>IDENTIFICATION</scope>
    <source>
        <strain evidence="1">Yugu1</strain>
    </source>
</reference>
<proteinExistence type="predicted"/>
<dbReference type="EMBL" id="AGNK02002018">
    <property type="status" value="NOT_ANNOTATED_CDS"/>
    <property type="molecule type" value="Genomic_DNA"/>
</dbReference>
<evidence type="ECO:0000313" key="2">
    <source>
        <dbReference type="Proteomes" id="UP000004995"/>
    </source>
</evidence>
<sequence length="52" mass="5909">MPSDNGEVERIWFRYIFFGRRSCCSSAEDERCLMEGPFGCSTQTVGDLTLPI</sequence>
<dbReference type="Gramene" id="KQL16586">
    <property type="protein sequence ID" value="KQL16586"/>
    <property type="gene ID" value="SETIT_025561mg"/>
</dbReference>
<evidence type="ECO:0000313" key="1">
    <source>
        <dbReference type="EnsemblPlants" id="KQL16586"/>
    </source>
</evidence>
<dbReference type="EnsemblPlants" id="KQL16586">
    <property type="protein sequence ID" value="KQL16586"/>
    <property type="gene ID" value="SETIT_025561mg"/>
</dbReference>